<name>A0A382NA16_9ZZZZ</name>
<dbReference type="AlphaFoldDB" id="A0A382NA16"/>
<feature type="region of interest" description="Disordered" evidence="1">
    <location>
        <begin position="57"/>
        <end position="79"/>
    </location>
</feature>
<sequence>MFQAISAAIGILFWFLKRKKARSHEDWKTDIKEVNKAIIDGNDDALTIAFDRLRLEGRHSDPKSQSVGMPRRQDKTLSG</sequence>
<reference evidence="2" key="1">
    <citation type="submission" date="2018-05" db="EMBL/GenBank/DDBJ databases">
        <authorList>
            <person name="Lanie J.A."/>
            <person name="Ng W.-L."/>
            <person name="Kazmierczak K.M."/>
            <person name="Andrzejewski T.M."/>
            <person name="Davidsen T.M."/>
            <person name="Wayne K.J."/>
            <person name="Tettelin H."/>
            <person name="Glass J.I."/>
            <person name="Rusch D."/>
            <person name="Podicherti R."/>
            <person name="Tsui H.-C.T."/>
            <person name="Winkler M.E."/>
        </authorList>
    </citation>
    <scope>NUCLEOTIDE SEQUENCE</scope>
</reference>
<evidence type="ECO:0000256" key="1">
    <source>
        <dbReference type="SAM" id="MobiDB-lite"/>
    </source>
</evidence>
<gene>
    <name evidence="2" type="ORF">METZ01_LOCUS310898</name>
</gene>
<proteinExistence type="predicted"/>
<organism evidence="2">
    <name type="scientific">marine metagenome</name>
    <dbReference type="NCBI Taxonomy" id="408172"/>
    <lineage>
        <taxon>unclassified sequences</taxon>
        <taxon>metagenomes</taxon>
        <taxon>ecological metagenomes</taxon>
    </lineage>
</organism>
<dbReference type="EMBL" id="UINC01099060">
    <property type="protein sequence ID" value="SVC58044.1"/>
    <property type="molecule type" value="Genomic_DNA"/>
</dbReference>
<protein>
    <submittedName>
        <fullName evidence="2">Uncharacterized protein</fullName>
    </submittedName>
</protein>
<evidence type="ECO:0000313" key="2">
    <source>
        <dbReference type="EMBL" id="SVC58044.1"/>
    </source>
</evidence>
<accession>A0A382NA16</accession>